<name>A0A0T6LU62_WENVI</name>
<gene>
    <name evidence="2" type="ORF">AQ490_18605</name>
</gene>
<accession>A0A0T6LU62</accession>
<dbReference type="Gene3D" id="3.20.20.150">
    <property type="entry name" value="Divalent-metal-dependent TIM barrel enzymes"/>
    <property type="match status" value="1"/>
</dbReference>
<evidence type="ECO:0000313" key="2">
    <source>
        <dbReference type="EMBL" id="KRV49719.1"/>
    </source>
</evidence>
<comment type="caution">
    <text evidence="2">The sequence shown here is derived from an EMBL/GenBank/DDBJ whole genome shotgun (WGS) entry which is preliminary data.</text>
</comment>
<dbReference type="AlphaFoldDB" id="A0A0T6LU62"/>
<dbReference type="EMBL" id="LLZU01000010">
    <property type="protein sequence ID" value="KRV49719.1"/>
    <property type="molecule type" value="Genomic_DNA"/>
</dbReference>
<proteinExistence type="predicted"/>
<dbReference type="Proteomes" id="UP000050867">
    <property type="component" value="Unassembled WGS sequence"/>
</dbReference>
<organism evidence="2 3">
    <name type="scientific">Wenjunlia vitaminophila</name>
    <name type="common">Streptomyces vitaminophilus</name>
    <dbReference type="NCBI Taxonomy" id="76728"/>
    <lineage>
        <taxon>Bacteria</taxon>
        <taxon>Bacillati</taxon>
        <taxon>Actinomycetota</taxon>
        <taxon>Actinomycetes</taxon>
        <taxon>Kitasatosporales</taxon>
        <taxon>Streptomycetaceae</taxon>
        <taxon>Wenjunlia</taxon>
    </lineage>
</organism>
<reference evidence="2 3" key="1">
    <citation type="submission" date="2015-10" db="EMBL/GenBank/DDBJ databases">
        <title>Draft genome sequence of pyrrolomycin-producing Streptomyces vitaminophilus.</title>
        <authorList>
            <person name="Graham D.E."/>
            <person name="Mahan K.M."/>
            <person name="Klingeman D.M."/>
            <person name="Hettich R.L."/>
            <person name="Parry R.J."/>
        </authorList>
    </citation>
    <scope>NUCLEOTIDE SEQUENCE [LARGE SCALE GENOMIC DNA]</scope>
    <source>
        <strain evidence="2 3">ATCC 31673</strain>
    </source>
</reference>
<dbReference type="RefSeq" id="WP_018385640.1">
    <property type="nucleotide sequence ID" value="NZ_LLZU01000010.1"/>
</dbReference>
<dbReference type="InterPro" id="IPR050312">
    <property type="entry name" value="IolE/XylAMocC-like"/>
</dbReference>
<dbReference type="Pfam" id="PF01261">
    <property type="entry name" value="AP_endonuc_2"/>
    <property type="match status" value="1"/>
</dbReference>
<dbReference type="OrthoDB" id="9815124at2"/>
<keyword evidence="3" id="KW-1185">Reference proteome</keyword>
<keyword evidence="2" id="KW-0413">Isomerase</keyword>
<dbReference type="InterPro" id="IPR036237">
    <property type="entry name" value="Xyl_isomerase-like_sf"/>
</dbReference>
<sequence>MNAPGQVPSVGTPSAQDVPLEATRLSDLRFSGIGDEAAPGLDRQLEAVRRLGWATVELRSVDGVAVADLDRAAFDRVVGTLADAGIGVSCVDSRIANWARSVSTPFQDDLAELDVLAERCAALGTRQVRIMSYPNAGLPEPEWEREALARIRRLTARAEAAGLLLLHENCAGWASSDPRRMLRMLEVADSPALRLLFDVGNGIAYGYQAFDLLADIAPWVRHVHVKDGTGDTSQQRYCLPGDGDCRVADSLRHLLEHGYRGTVSIEPHLNIRPHEGWADPSGDYVDAFVAYGRRLEHLVAEEVLRPLPDGSGTGPRKAVGW</sequence>
<dbReference type="GO" id="GO:0016853">
    <property type="term" value="F:isomerase activity"/>
    <property type="evidence" value="ECO:0007669"/>
    <property type="project" value="UniProtKB-KW"/>
</dbReference>
<evidence type="ECO:0000259" key="1">
    <source>
        <dbReference type="Pfam" id="PF01261"/>
    </source>
</evidence>
<dbReference type="STRING" id="76728.AQ490_18605"/>
<dbReference type="InterPro" id="IPR013022">
    <property type="entry name" value="Xyl_isomerase-like_TIM-brl"/>
</dbReference>
<protein>
    <submittedName>
        <fullName evidence="2">Xylose isomerase</fullName>
    </submittedName>
</protein>
<evidence type="ECO:0000313" key="3">
    <source>
        <dbReference type="Proteomes" id="UP000050867"/>
    </source>
</evidence>
<dbReference type="PANTHER" id="PTHR12110">
    <property type="entry name" value="HYDROXYPYRUVATE ISOMERASE"/>
    <property type="match status" value="1"/>
</dbReference>
<dbReference type="SUPFAM" id="SSF51658">
    <property type="entry name" value="Xylose isomerase-like"/>
    <property type="match status" value="1"/>
</dbReference>
<feature type="domain" description="Xylose isomerase-like TIM barrel" evidence="1">
    <location>
        <begin position="45"/>
        <end position="269"/>
    </location>
</feature>
<dbReference type="eggNOG" id="COG1082">
    <property type="taxonomic scope" value="Bacteria"/>
</dbReference>